<dbReference type="Proteomes" id="UP000600214">
    <property type="component" value="Unassembled WGS sequence"/>
</dbReference>
<organism evidence="1 2">
    <name type="scientific">Dyadobacter endophyticus</name>
    <dbReference type="NCBI Taxonomy" id="1749036"/>
    <lineage>
        <taxon>Bacteria</taxon>
        <taxon>Pseudomonadati</taxon>
        <taxon>Bacteroidota</taxon>
        <taxon>Cytophagia</taxon>
        <taxon>Cytophagales</taxon>
        <taxon>Spirosomataceae</taxon>
        <taxon>Dyadobacter</taxon>
    </lineage>
</organism>
<reference evidence="2" key="1">
    <citation type="journal article" date="2019" name="Int. J. Syst. Evol. Microbiol.">
        <title>The Global Catalogue of Microorganisms (GCM) 10K type strain sequencing project: providing services to taxonomists for standard genome sequencing and annotation.</title>
        <authorList>
            <consortium name="The Broad Institute Genomics Platform"/>
            <consortium name="The Broad Institute Genome Sequencing Center for Infectious Disease"/>
            <person name="Wu L."/>
            <person name="Ma J."/>
        </authorList>
    </citation>
    <scope>NUCLEOTIDE SEQUENCE [LARGE SCALE GENOMIC DNA]</scope>
    <source>
        <strain evidence="2">CGMCC 1.15288</strain>
    </source>
</reference>
<accession>A0ABQ1Z5T7</accession>
<sequence length="117" mass="13215">MSCYDNQIHYDLEAQTIKTCNGKDISYLFIESEKGEVWEFHRKAGTEGVNVFHLDSPSSSYTLTRGDVALPVDSFRLLPKHQYIITNHTYGDAADSEIAVSTDETGKIRRAKPEICK</sequence>
<evidence type="ECO:0000313" key="1">
    <source>
        <dbReference type="EMBL" id="GGH49065.1"/>
    </source>
</evidence>
<comment type="caution">
    <text evidence="1">The sequence shown here is derived from an EMBL/GenBank/DDBJ whole genome shotgun (WGS) entry which is preliminary data.</text>
</comment>
<proteinExistence type="predicted"/>
<keyword evidence="2" id="KW-1185">Reference proteome</keyword>
<gene>
    <name evidence="1" type="ORF">GCM10007423_50770</name>
</gene>
<protein>
    <submittedName>
        <fullName evidence="1">Uncharacterized protein</fullName>
    </submittedName>
</protein>
<name>A0ABQ1Z5T7_9BACT</name>
<evidence type="ECO:0000313" key="2">
    <source>
        <dbReference type="Proteomes" id="UP000600214"/>
    </source>
</evidence>
<dbReference type="EMBL" id="BMIA01000004">
    <property type="protein sequence ID" value="GGH49065.1"/>
    <property type="molecule type" value="Genomic_DNA"/>
</dbReference>